<proteinExistence type="predicted"/>
<sequence>MTASHHTAAEIARLSAALDRPAADLEFLAALPPSALRAFREQISDQVSAREARRMQKTAAAAKLVPPTLAAKITEAAFGPVLAAAIAGSVDPARAVAIASALSPTFLADVAVTLDPRRAAEVIAEIPDRMAADVARELLSRRDYLTMGRLATSVPDDVLRVALPHAADIDLLHVGYYLEDPSAADRLLSLITDRLPELIHATNAEGHWPEAIALLDTLGPTQRSQLADEVAAQDVEILDGLLTAVTALDAWDTLLPVAAGMKTAGLRRLATRPLMQDPTVLTKIADLALTHNLWLDLLPLAEHLAPTQLQPVAARISTEPDDVLTTLIEQARDHWETLFPVALALDPEARQRFASLPVVHQPDTLTTAVATAATHNLWPEALPLLDILPESTHDTLASAISDLPDDSFVAAMAAAPAADCTTTVVKIALRQDVASRSRSLTLLDEFGDIEALVATFTPTDLSIWKGLCEIRTELPERLRQLLTVQAKECGQNEFADLLSGGQ</sequence>
<gene>
    <name evidence="1" type="ORF">DFR75_11028</name>
</gene>
<protein>
    <submittedName>
        <fullName evidence="1">Uncharacterized protein</fullName>
    </submittedName>
</protein>
<name>A0A4R6P0A7_NOCIG</name>
<keyword evidence="2" id="KW-1185">Reference proteome</keyword>
<dbReference type="Proteomes" id="UP000295087">
    <property type="component" value="Unassembled WGS sequence"/>
</dbReference>
<evidence type="ECO:0000313" key="2">
    <source>
        <dbReference type="Proteomes" id="UP000295087"/>
    </source>
</evidence>
<accession>A0A4R6P0A7</accession>
<organism evidence="1 2">
    <name type="scientific">Nocardia ignorata</name>
    <dbReference type="NCBI Taxonomy" id="145285"/>
    <lineage>
        <taxon>Bacteria</taxon>
        <taxon>Bacillati</taxon>
        <taxon>Actinomycetota</taxon>
        <taxon>Actinomycetes</taxon>
        <taxon>Mycobacteriales</taxon>
        <taxon>Nocardiaceae</taxon>
        <taxon>Nocardia</taxon>
    </lineage>
</organism>
<dbReference type="AlphaFoldDB" id="A0A4R6P0A7"/>
<evidence type="ECO:0000313" key="1">
    <source>
        <dbReference type="EMBL" id="TDP30821.1"/>
    </source>
</evidence>
<comment type="caution">
    <text evidence="1">The sequence shown here is derived from an EMBL/GenBank/DDBJ whole genome shotgun (WGS) entry which is preliminary data.</text>
</comment>
<dbReference type="EMBL" id="SNXK01000010">
    <property type="protein sequence ID" value="TDP30821.1"/>
    <property type="molecule type" value="Genomic_DNA"/>
</dbReference>
<reference evidence="1 2" key="1">
    <citation type="submission" date="2019-03" db="EMBL/GenBank/DDBJ databases">
        <title>Genomic Encyclopedia of Type Strains, Phase IV (KMG-IV): sequencing the most valuable type-strain genomes for metagenomic binning, comparative biology and taxonomic classification.</title>
        <authorList>
            <person name="Goeker M."/>
        </authorList>
    </citation>
    <scope>NUCLEOTIDE SEQUENCE [LARGE SCALE GENOMIC DNA]</scope>
    <source>
        <strain evidence="1 2">DSM 44496</strain>
    </source>
</reference>
<dbReference type="RefSeq" id="WP_067496083.1">
    <property type="nucleotide sequence ID" value="NZ_SNXK01000010.1"/>
</dbReference>